<sequence>MRQRRQAYCPDLVCLHRVCEQNYHKFLSLWPFLNRATGNAVSNNHREIQKTGDSLLILNQAPYTTTVRVVLADAFIFEQRVPQFDVCLYHDVAMAEVIVDSAVNRLHPVYSYPNCGMYYPDEKEQLNRFLAEWLAYCMAKSDRGDVLHCISSEGYQ</sequence>
<proteinExistence type="predicted"/>
<evidence type="ECO:0008006" key="2">
    <source>
        <dbReference type="Google" id="ProtNLM"/>
    </source>
</evidence>
<dbReference type="AlphaFoldDB" id="A0A2H9TD25"/>
<evidence type="ECO:0000313" key="1">
    <source>
        <dbReference type="EMBL" id="PJE80978.1"/>
    </source>
</evidence>
<dbReference type="PANTHER" id="PTHR38774">
    <property type="entry name" value="CYTOPLASMIC PROTEIN-RELATED"/>
    <property type="match status" value="1"/>
</dbReference>
<protein>
    <recommendedName>
        <fullName evidence="2">Dehydrogenase</fullName>
    </recommendedName>
</protein>
<dbReference type="Pfam" id="PF06853">
    <property type="entry name" value="DUF1249"/>
    <property type="match status" value="1"/>
</dbReference>
<dbReference type="EMBL" id="NSIT01000001">
    <property type="protein sequence ID" value="PJE80978.1"/>
    <property type="molecule type" value="Genomic_DNA"/>
</dbReference>
<comment type="caution">
    <text evidence="1">The sequence shown here is derived from an EMBL/GenBank/DDBJ whole genome shotgun (WGS) entry which is preliminary data.</text>
</comment>
<dbReference type="PANTHER" id="PTHR38774:SF1">
    <property type="entry name" value="CYTOPLASMIC PROTEIN"/>
    <property type="match status" value="1"/>
</dbReference>
<gene>
    <name evidence="1" type="ORF">CI610_00031</name>
</gene>
<organism evidence="1">
    <name type="scientific">invertebrate metagenome</name>
    <dbReference type="NCBI Taxonomy" id="1711999"/>
    <lineage>
        <taxon>unclassified sequences</taxon>
        <taxon>metagenomes</taxon>
        <taxon>organismal metagenomes</taxon>
    </lineage>
</organism>
<dbReference type="InterPro" id="IPR009659">
    <property type="entry name" value="DUF1249"/>
</dbReference>
<name>A0A2H9TD25_9ZZZZ</name>
<accession>A0A2H9TD25</accession>
<reference evidence="1" key="1">
    <citation type="journal article" date="2017" name="Appl. Environ. Microbiol.">
        <title>Molecular characterization of an Endozoicomonas-like organism causing infection in king scallop Pecten maximus L.</title>
        <authorList>
            <person name="Cano I."/>
            <person name="van Aerle R."/>
            <person name="Ross S."/>
            <person name="Verner-Jeffreys D.W."/>
            <person name="Paley R.K."/>
            <person name="Rimmer G."/>
            <person name="Ryder D."/>
            <person name="Hooper P."/>
            <person name="Stone D."/>
            <person name="Feist S.W."/>
        </authorList>
    </citation>
    <scope>NUCLEOTIDE SEQUENCE</scope>
</reference>